<dbReference type="PANTHER" id="PTHR42941:SF1">
    <property type="entry name" value="SLL1037 PROTEIN"/>
    <property type="match status" value="1"/>
</dbReference>
<dbReference type="Proteomes" id="UP000198393">
    <property type="component" value="Unassembled WGS sequence"/>
</dbReference>
<reference evidence="3 4" key="1">
    <citation type="submission" date="2017-06" db="EMBL/GenBank/DDBJ databases">
        <authorList>
            <person name="Kim H.J."/>
            <person name="Triplett B.A."/>
        </authorList>
    </citation>
    <scope>NUCLEOTIDE SEQUENCE [LARGE SCALE GENOMIC DNA]</scope>
    <source>
        <strain evidence="3 4">DSM 19307</strain>
    </source>
</reference>
<proteinExistence type="predicted"/>
<keyword evidence="1" id="KW-0472">Membrane</keyword>
<dbReference type="Gene3D" id="3.40.190.10">
    <property type="entry name" value="Periplasmic binding protein-like II"/>
    <property type="match status" value="2"/>
</dbReference>
<dbReference type="RefSeq" id="WP_089355101.1">
    <property type="nucleotide sequence ID" value="NZ_FZPD01000001.1"/>
</dbReference>
<feature type="transmembrane region" description="Helical" evidence="1">
    <location>
        <begin position="303"/>
        <end position="322"/>
    </location>
</feature>
<dbReference type="Pfam" id="PF16868">
    <property type="entry name" value="NMT1_3"/>
    <property type="match status" value="1"/>
</dbReference>
<keyword evidence="4" id="KW-1185">Reference proteome</keyword>
<evidence type="ECO:0000256" key="2">
    <source>
        <dbReference type="SAM" id="SignalP"/>
    </source>
</evidence>
<dbReference type="AlphaFoldDB" id="A0A239EUM6"/>
<dbReference type="SUPFAM" id="SSF53850">
    <property type="entry name" value="Periplasmic binding protein-like II"/>
    <property type="match status" value="1"/>
</dbReference>
<evidence type="ECO:0000256" key="1">
    <source>
        <dbReference type="SAM" id="Phobius"/>
    </source>
</evidence>
<keyword evidence="2" id="KW-0732">Signal</keyword>
<protein>
    <submittedName>
        <fullName evidence="3">TRAP-type uncharacterized transport system, substrate-binding protein</fullName>
    </submittedName>
</protein>
<gene>
    <name evidence="3" type="ORF">SAMN05421640_0327</name>
</gene>
<evidence type="ECO:0000313" key="3">
    <source>
        <dbReference type="EMBL" id="SNS48111.1"/>
    </source>
</evidence>
<keyword evidence="1" id="KW-0812">Transmembrane</keyword>
<dbReference type="PANTHER" id="PTHR42941">
    <property type="entry name" value="SLL1037 PROTEIN"/>
    <property type="match status" value="1"/>
</dbReference>
<feature type="chain" id="PRO_5012398983" evidence="2">
    <location>
        <begin position="22"/>
        <end position="415"/>
    </location>
</feature>
<dbReference type="InterPro" id="IPR011852">
    <property type="entry name" value="TRAP_TAXI"/>
</dbReference>
<dbReference type="OrthoDB" id="9776669at2"/>
<sequence>MKNLIALLLFMLSVVSCNVTTHDFSYIYNNEGPNREIAEKMKNLLESEFNVEIELIEGVGTDANLDSLEQDKVDIALVENYVNYREGVNSAFSVYSEVLHIFYKEEVDGSSFENLVYDKPIYIGREESPTYNLLMDLFDFYGLDLNRIQVTFDMAAADVVVELTNLFRKNELQAYKGFKLFSFDDIENVGNASAVDGISLKYPRLSPFVIPEKSYWSFTDKPVVTLSLDLVMMVRSGMGEIAVNDFTKTMLRNRQVFTAIDPLLFNGMREDFDQSILNIPLHEGARIFLDRDEPSFIERYAELGGVLLSIIIAIWSGLVSLTKWQAQKKKDKIDEFYEDLIKIKNKISTIKQIPEGIEKVKRIQFAQNKAFQMLIEEKLVANDSFRIYMELSKETINEVRAKMRNIKMRQQQTSG</sequence>
<organism evidence="3 4">
    <name type="scientific">Ekhidna lutea</name>
    <dbReference type="NCBI Taxonomy" id="447679"/>
    <lineage>
        <taxon>Bacteria</taxon>
        <taxon>Pseudomonadati</taxon>
        <taxon>Bacteroidota</taxon>
        <taxon>Cytophagia</taxon>
        <taxon>Cytophagales</taxon>
        <taxon>Reichenbachiellaceae</taxon>
        <taxon>Ekhidna</taxon>
    </lineage>
</organism>
<accession>A0A239EUM6</accession>
<evidence type="ECO:0000313" key="4">
    <source>
        <dbReference type="Proteomes" id="UP000198393"/>
    </source>
</evidence>
<name>A0A239EUM6_EKHLU</name>
<dbReference type="PROSITE" id="PS51257">
    <property type="entry name" value="PROKAR_LIPOPROTEIN"/>
    <property type="match status" value="1"/>
</dbReference>
<feature type="signal peptide" evidence="2">
    <location>
        <begin position="1"/>
        <end position="21"/>
    </location>
</feature>
<dbReference type="EMBL" id="FZPD01000001">
    <property type="protein sequence ID" value="SNS48111.1"/>
    <property type="molecule type" value="Genomic_DNA"/>
</dbReference>
<keyword evidence="1" id="KW-1133">Transmembrane helix</keyword>